<evidence type="ECO:0000313" key="3">
    <source>
        <dbReference type="EMBL" id="GGG08705.1"/>
    </source>
</evidence>
<comment type="caution">
    <text evidence="3">The sequence shown here is derived from an EMBL/GenBank/DDBJ whole genome shotgun (WGS) entry which is preliminary data.</text>
</comment>
<dbReference type="SUPFAM" id="SSF58100">
    <property type="entry name" value="Bacterial hemolysins"/>
    <property type="match status" value="1"/>
</dbReference>
<feature type="signal peptide" evidence="2">
    <location>
        <begin position="1"/>
        <end position="24"/>
    </location>
</feature>
<feature type="chain" id="PRO_5047320844" evidence="2">
    <location>
        <begin position="25"/>
        <end position="188"/>
    </location>
</feature>
<keyword evidence="2" id="KW-0732">Signal</keyword>
<keyword evidence="1" id="KW-0175">Coiled coil</keyword>
<protein>
    <submittedName>
        <fullName evidence="3">Uncharacterized protein</fullName>
    </submittedName>
</protein>
<evidence type="ECO:0000256" key="1">
    <source>
        <dbReference type="SAM" id="Coils"/>
    </source>
</evidence>
<organism evidence="3 4">
    <name type="scientific">Paenibacillus aceti</name>
    <dbReference type="NCBI Taxonomy" id="1820010"/>
    <lineage>
        <taxon>Bacteria</taxon>
        <taxon>Bacillati</taxon>
        <taxon>Bacillota</taxon>
        <taxon>Bacilli</taxon>
        <taxon>Bacillales</taxon>
        <taxon>Paenibacillaceae</taxon>
        <taxon>Paenibacillus</taxon>
    </lineage>
</organism>
<accession>A0ABQ1W1H0</accession>
<dbReference type="EMBL" id="BMIW01000026">
    <property type="protein sequence ID" value="GGG08705.1"/>
    <property type="molecule type" value="Genomic_DNA"/>
</dbReference>
<dbReference type="Gene3D" id="3.40.50.300">
    <property type="entry name" value="P-loop containing nucleotide triphosphate hydrolases"/>
    <property type="match status" value="1"/>
</dbReference>
<sequence>MKKLVYSLVASIVLVGSLTAVVSAATSSLIGKKVQGVIAVTVNGKAVKDAVVIDGTTYAPVRSFSEASGYTVKVEKGEVQLTMPETINRTEEEVVKELKVKDQINTLRNNIVFWQATIDGNKETIKQAESAIERAEAWNKEAGEDVIKMDTSGAEEKLKKAQDEIADIQAKITAAEAEIAKLEAQLGK</sequence>
<dbReference type="RefSeq" id="WP_120464061.1">
    <property type="nucleotide sequence ID" value="NZ_BMIW01000026.1"/>
</dbReference>
<dbReference type="Proteomes" id="UP000608420">
    <property type="component" value="Unassembled WGS sequence"/>
</dbReference>
<evidence type="ECO:0000313" key="4">
    <source>
        <dbReference type="Proteomes" id="UP000608420"/>
    </source>
</evidence>
<gene>
    <name evidence="3" type="ORF">GCM10010913_33090</name>
</gene>
<name>A0ABQ1W1H0_9BACL</name>
<evidence type="ECO:0000256" key="2">
    <source>
        <dbReference type="SAM" id="SignalP"/>
    </source>
</evidence>
<feature type="coiled-coil region" evidence="1">
    <location>
        <begin position="121"/>
        <end position="185"/>
    </location>
</feature>
<dbReference type="InterPro" id="IPR027417">
    <property type="entry name" value="P-loop_NTPase"/>
</dbReference>
<reference evidence="4" key="1">
    <citation type="journal article" date="2019" name="Int. J. Syst. Evol. Microbiol.">
        <title>The Global Catalogue of Microorganisms (GCM) 10K type strain sequencing project: providing services to taxonomists for standard genome sequencing and annotation.</title>
        <authorList>
            <consortium name="The Broad Institute Genomics Platform"/>
            <consortium name="The Broad Institute Genome Sequencing Center for Infectious Disease"/>
            <person name="Wu L."/>
            <person name="Ma J."/>
        </authorList>
    </citation>
    <scope>NUCLEOTIDE SEQUENCE [LARGE SCALE GENOMIC DNA]</scope>
    <source>
        <strain evidence="4">CGMCC 1.15420</strain>
    </source>
</reference>
<proteinExistence type="predicted"/>
<keyword evidence="4" id="KW-1185">Reference proteome</keyword>